<dbReference type="AlphaFoldDB" id="A2DB06"/>
<dbReference type="InParanoid" id="A2DB06"/>
<keyword evidence="2" id="KW-1185">Reference proteome</keyword>
<protein>
    <recommendedName>
        <fullName evidence="3">Bap-like</fullName>
    </recommendedName>
</protein>
<name>A2DB06_TRIV3</name>
<sequence length="645" mass="75505">MENLIHLSRYYDPGSMLQMQLQFFDFNPEENYPARFVLIDYNNDIEVFSKDLNINVSCNDHYISDIIDVSVELPSYIGSYMGKIILELERMKYTFSVGLIPIKLRPKLLNIEPIKDEYAHGERIEIKALCTNQGNFYTKLSYYFDGDETNPRDISAKSYNRNEYWTNNTIEIPNDFKDGYYSVTIFVRDEFSSSLEREEMRFYLNNKHTPEIICSFDVNNMELYQKINAEITVADRDIGDHLEIYRIIDNDVSKQEKIKEFDVGNQEMKFTYVINQPKVEGTHNITFLVKDQTGLIAKSIRNYYVYKVPSPYITSSLSSSYKGGEIETISCFVKDFIPGQKVQVYYKFNNDILIHNASNELTVRDDYRTDKITFNVQMPTKYGQYHLDIWATDSGPTGKYSYYQSLRVIVNKPPIIQEFNNIRDLYYRKSFIVAEGTVFDEDSVYFGYKFNNENEYTRTSYYLKCSDQNTTFRYEVPIPDSLNPGPNTLHIVFWDNYYGKISESKSQEFTYDQRSAPELYVSVDSSTVYFHEKINFHISVKDIDPNDIVHVMMKVNDKEEVEIYSGNNQGQTYNFDHQIRPPLVQGTSYFIFRTYDSEGAEGIKKTQRINIISNPKVVLTSNFDQPFYAPNSSINKTHCIHILFS</sequence>
<proteinExistence type="predicted"/>
<reference evidence="1" key="2">
    <citation type="journal article" date="2007" name="Science">
        <title>Draft genome sequence of the sexually transmitted pathogen Trichomonas vaginalis.</title>
        <authorList>
            <person name="Carlton J.M."/>
            <person name="Hirt R.P."/>
            <person name="Silva J.C."/>
            <person name="Delcher A.L."/>
            <person name="Schatz M."/>
            <person name="Zhao Q."/>
            <person name="Wortman J.R."/>
            <person name="Bidwell S.L."/>
            <person name="Alsmark U.C.M."/>
            <person name="Besteiro S."/>
            <person name="Sicheritz-Ponten T."/>
            <person name="Noel C.J."/>
            <person name="Dacks J.B."/>
            <person name="Foster P.G."/>
            <person name="Simillion C."/>
            <person name="Van de Peer Y."/>
            <person name="Miranda-Saavedra D."/>
            <person name="Barton G.J."/>
            <person name="Westrop G.D."/>
            <person name="Mueller S."/>
            <person name="Dessi D."/>
            <person name="Fiori P.L."/>
            <person name="Ren Q."/>
            <person name="Paulsen I."/>
            <person name="Zhang H."/>
            <person name="Bastida-Corcuera F.D."/>
            <person name="Simoes-Barbosa A."/>
            <person name="Brown M.T."/>
            <person name="Hayes R.D."/>
            <person name="Mukherjee M."/>
            <person name="Okumura C.Y."/>
            <person name="Schneider R."/>
            <person name="Smith A.J."/>
            <person name="Vanacova S."/>
            <person name="Villalvazo M."/>
            <person name="Haas B.J."/>
            <person name="Pertea M."/>
            <person name="Feldblyum T.V."/>
            <person name="Utterback T.R."/>
            <person name="Shu C.L."/>
            <person name="Osoegawa K."/>
            <person name="de Jong P.J."/>
            <person name="Hrdy I."/>
            <person name="Horvathova L."/>
            <person name="Zubacova Z."/>
            <person name="Dolezal P."/>
            <person name="Malik S.B."/>
            <person name="Logsdon J.M. Jr."/>
            <person name="Henze K."/>
            <person name="Gupta A."/>
            <person name="Wang C.C."/>
            <person name="Dunne R.L."/>
            <person name="Upcroft J.A."/>
            <person name="Upcroft P."/>
            <person name="White O."/>
            <person name="Salzberg S.L."/>
            <person name="Tang P."/>
            <person name="Chiu C.-H."/>
            <person name="Lee Y.-S."/>
            <person name="Embley T.M."/>
            <person name="Coombs G.H."/>
            <person name="Mottram J.C."/>
            <person name="Tachezy J."/>
            <person name="Fraser-Liggett C.M."/>
            <person name="Johnson P.J."/>
        </authorList>
    </citation>
    <scope>NUCLEOTIDE SEQUENCE [LARGE SCALE GENOMIC DNA]</scope>
    <source>
        <strain evidence="1">G3</strain>
    </source>
</reference>
<dbReference type="VEuPathDB" id="TrichDB:TVAG_378150"/>
<evidence type="ECO:0000313" key="1">
    <source>
        <dbReference type="EMBL" id="EAY22336.1"/>
    </source>
</evidence>
<dbReference type="Proteomes" id="UP000001542">
    <property type="component" value="Unassembled WGS sequence"/>
</dbReference>
<reference evidence="1" key="1">
    <citation type="submission" date="2006-10" db="EMBL/GenBank/DDBJ databases">
        <authorList>
            <person name="Amadeo P."/>
            <person name="Zhao Q."/>
            <person name="Wortman J."/>
            <person name="Fraser-Liggett C."/>
            <person name="Carlton J."/>
        </authorList>
    </citation>
    <scope>NUCLEOTIDE SEQUENCE</scope>
    <source>
        <strain evidence="1">G3</strain>
    </source>
</reference>
<dbReference type="VEuPathDB" id="TrichDB:TVAGG3_0846960"/>
<accession>A2DB06</accession>
<evidence type="ECO:0000313" key="2">
    <source>
        <dbReference type="Proteomes" id="UP000001542"/>
    </source>
</evidence>
<dbReference type="EMBL" id="DS113184">
    <property type="protein sequence ID" value="EAY22336.1"/>
    <property type="molecule type" value="Genomic_DNA"/>
</dbReference>
<evidence type="ECO:0008006" key="3">
    <source>
        <dbReference type="Google" id="ProtNLM"/>
    </source>
</evidence>
<gene>
    <name evidence="1" type="ORF">TVAG_378150</name>
</gene>
<organism evidence="1 2">
    <name type="scientific">Trichomonas vaginalis (strain ATCC PRA-98 / G3)</name>
    <dbReference type="NCBI Taxonomy" id="412133"/>
    <lineage>
        <taxon>Eukaryota</taxon>
        <taxon>Metamonada</taxon>
        <taxon>Parabasalia</taxon>
        <taxon>Trichomonadida</taxon>
        <taxon>Trichomonadidae</taxon>
        <taxon>Trichomonas</taxon>
    </lineage>
</organism>